<dbReference type="EMBL" id="LJIJ01000282">
    <property type="protein sequence ID" value="ODM99416.1"/>
    <property type="molecule type" value="Genomic_DNA"/>
</dbReference>
<feature type="compositionally biased region" description="Acidic residues" evidence="5">
    <location>
        <begin position="199"/>
        <end position="211"/>
    </location>
</feature>
<organism evidence="7 8">
    <name type="scientific">Orchesella cincta</name>
    <name type="common">Springtail</name>
    <name type="synonym">Podura cincta</name>
    <dbReference type="NCBI Taxonomy" id="48709"/>
    <lineage>
        <taxon>Eukaryota</taxon>
        <taxon>Metazoa</taxon>
        <taxon>Ecdysozoa</taxon>
        <taxon>Arthropoda</taxon>
        <taxon>Hexapoda</taxon>
        <taxon>Collembola</taxon>
        <taxon>Entomobryomorpha</taxon>
        <taxon>Entomobryoidea</taxon>
        <taxon>Orchesellidae</taxon>
        <taxon>Orchesellinae</taxon>
        <taxon>Orchesella</taxon>
    </lineage>
</organism>
<keyword evidence="3" id="KW-0862">Zinc</keyword>
<dbReference type="OrthoDB" id="6105938at2759"/>
<dbReference type="InterPro" id="IPR001841">
    <property type="entry name" value="Znf_RING"/>
</dbReference>
<evidence type="ECO:0000313" key="7">
    <source>
        <dbReference type="EMBL" id="ODM99416.1"/>
    </source>
</evidence>
<dbReference type="GO" id="GO:0061630">
    <property type="term" value="F:ubiquitin protein ligase activity"/>
    <property type="evidence" value="ECO:0007669"/>
    <property type="project" value="TreeGrafter"/>
</dbReference>
<dbReference type="InterPro" id="IPR013083">
    <property type="entry name" value="Znf_RING/FYVE/PHD"/>
</dbReference>
<evidence type="ECO:0000259" key="6">
    <source>
        <dbReference type="PROSITE" id="PS50089"/>
    </source>
</evidence>
<accession>A0A1D2N297</accession>
<dbReference type="Gene3D" id="3.30.40.10">
    <property type="entry name" value="Zinc/RING finger domain, C3HC4 (zinc finger)"/>
    <property type="match status" value="1"/>
</dbReference>
<dbReference type="SUPFAM" id="SSF57850">
    <property type="entry name" value="RING/U-box"/>
    <property type="match status" value="1"/>
</dbReference>
<evidence type="ECO:0000313" key="8">
    <source>
        <dbReference type="Proteomes" id="UP000094527"/>
    </source>
</evidence>
<feature type="region of interest" description="Disordered" evidence="5">
    <location>
        <begin position="81"/>
        <end position="218"/>
    </location>
</feature>
<dbReference type="PANTHER" id="PTHR22763">
    <property type="entry name" value="RING ZINC FINGER PROTEIN"/>
    <property type="match status" value="1"/>
</dbReference>
<dbReference type="AlphaFoldDB" id="A0A1D2N297"/>
<keyword evidence="2 4" id="KW-0863">Zinc-finger</keyword>
<feature type="compositionally biased region" description="Polar residues" evidence="5">
    <location>
        <begin position="129"/>
        <end position="148"/>
    </location>
</feature>
<proteinExistence type="predicted"/>
<dbReference type="PROSITE" id="PS50089">
    <property type="entry name" value="ZF_RING_2"/>
    <property type="match status" value="1"/>
</dbReference>
<evidence type="ECO:0000256" key="1">
    <source>
        <dbReference type="ARBA" id="ARBA00022723"/>
    </source>
</evidence>
<evidence type="ECO:0000256" key="2">
    <source>
        <dbReference type="ARBA" id="ARBA00022771"/>
    </source>
</evidence>
<keyword evidence="8" id="KW-1185">Reference proteome</keyword>
<dbReference type="GO" id="GO:0008270">
    <property type="term" value="F:zinc ion binding"/>
    <property type="evidence" value="ECO:0007669"/>
    <property type="project" value="UniProtKB-KW"/>
</dbReference>
<comment type="caution">
    <text evidence="7">The sequence shown here is derived from an EMBL/GenBank/DDBJ whole genome shotgun (WGS) entry which is preliminary data.</text>
</comment>
<evidence type="ECO:0000256" key="5">
    <source>
        <dbReference type="SAM" id="MobiDB-lite"/>
    </source>
</evidence>
<keyword evidence="1" id="KW-0479">Metal-binding</keyword>
<dbReference type="Pfam" id="PF13639">
    <property type="entry name" value="zf-RING_2"/>
    <property type="match status" value="1"/>
</dbReference>
<dbReference type="Proteomes" id="UP000094527">
    <property type="component" value="Unassembled WGS sequence"/>
</dbReference>
<protein>
    <submittedName>
        <fullName evidence="7">ERAD-associated E3 ubiquitin-protein ligase HRD1</fullName>
    </submittedName>
</protein>
<evidence type="ECO:0000256" key="3">
    <source>
        <dbReference type="ARBA" id="ARBA00022833"/>
    </source>
</evidence>
<feature type="domain" description="RING-type" evidence="6">
    <location>
        <begin position="3"/>
        <end position="66"/>
    </location>
</feature>
<reference evidence="7 8" key="1">
    <citation type="journal article" date="2016" name="Genome Biol. Evol.">
        <title>Gene Family Evolution Reflects Adaptation to Soil Environmental Stressors in the Genome of the Collembolan Orchesella cincta.</title>
        <authorList>
            <person name="Faddeeva-Vakhrusheva A."/>
            <person name="Derks M.F."/>
            <person name="Anvar S.Y."/>
            <person name="Agamennone V."/>
            <person name="Suring W."/>
            <person name="Smit S."/>
            <person name="van Straalen N.M."/>
            <person name="Roelofs D."/>
        </authorList>
    </citation>
    <scope>NUCLEOTIDE SEQUENCE [LARGE SCALE GENOMIC DNA]</scope>
    <source>
        <tissue evidence="7">Mixed pool</tissue>
    </source>
</reference>
<dbReference type="InterPro" id="IPR050731">
    <property type="entry name" value="HRD1_E3_ubiq-ligases"/>
</dbReference>
<feature type="compositionally biased region" description="Basic and acidic residues" evidence="5">
    <location>
        <begin position="180"/>
        <end position="198"/>
    </location>
</feature>
<dbReference type="GO" id="GO:0043161">
    <property type="term" value="P:proteasome-mediated ubiquitin-dependent protein catabolic process"/>
    <property type="evidence" value="ECO:0007669"/>
    <property type="project" value="TreeGrafter"/>
</dbReference>
<evidence type="ECO:0000256" key="4">
    <source>
        <dbReference type="PROSITE-ProRule" id="PRU00175"/>
    </source>
</evidence>
<feature type="compositionally biased region" description="Basic and acidic residues" evidence="5">
    <location>
        <begin position="84"/>
        <end position="110"/>
    </location>
</feature>
<dbReference type="SMART" id="SM00184">
    <property type="entry name" value="RING"/>
    <property type="match status" value="1"/>
</dbReference>
<name>A0A1D2N297_ORCCI</name>
<sequence length="218" mass="24444">MDCSICLNKLSESPDASSSNPPDSKRQKLCYQKNNSRNVSTPCGHVFHRSCIEGWLKKIRTCPKCRKAITISSLRPLFLEFGDDESKPKSTEKEVSPRPEGKHNSQKDSKAPPSGSYSKSTAAAKPKSDSNYQMQSQSMTLNLGNNTLSCSQSQSQSQSQTFSQSQSFSWWSPGSGSSKENTDKDCKNRRNSDSRNNDSDSDDDSDSEDDQGWSWWWW</sequence>
<feature type="compositionally biased region" description="Low complexity" evidence="5">
    <location>
        <begin position="149"/>
        <end position="178"/>
    </location>
</feature>
<gene>
    <name evidence="7" type="ORF">Ocin01_07244</name>
</gene>
<dbReference type="GO" id="GO:0012505">
    <property type="term" value="C:endomembrane system"/>
    <property type="evidence" value="ECO:0007669"/>
    <property type="project" value="TreeGrafter"/>
</dbReference>